<evidence type="ECO:0000313" key="2">
    <source>
        <dbReference type="Proteomes" id="UP000251314"/>
    </source>
</evidence>
<protein>
    <submittedName>
        <fullName evidence="1">Uncharacterized protein</fullName>
    </submittedName>
</protein>
<dbReference type="Proteomes" id="UP000251314">
    <property type="component" value="Unassembled WGS sequence"/>
</dbReference>
<comment type="caution">
    <text evidence="1">The sequence shown here is derived from an EMBL/GenBank/DDBJ whole genome shotgun (WGS) entry which is preliminary data.</text>
</comment>
<gene>
    <name evidence="1" type="ORF">PC110_g10932</name>
</gene>
<reference evidence="1 2" key="1">
    <citation type="submission" date="2018-01" db="EMBL/GenBank/DDBJ databases">
        <title>Draft genome of the strawberry crown rot pathogen Phytophthora cactorum.</title>
        <authorList>
            <person name="Armitage A.D."/>
            <person name="Lysoe E."/>
            <person name="Nellist C.F."/>
            <person name="Harrison R.J."/>
            <person name="Brurberg M.B."/>
        </authorList>
    </citation>
    <scope>NUCLEOTIDE SEQUENCE [LARGE SCALE GENOMIC DNA]</scope>
    <source>
        <strain evidence="1 2">10300</strain>
    </source>
</reference>
<dbReference type="AlphaFoldDB" id="A0A329S796"/>
<dbReference type="VEuPathDB" id="FungiDB:PC110_g10932"/>
<dbReference type="EMBL" id="MJFZ01000266">
    <property type="protein sequence ID" value="RAW32727.1"/>
    <property type="molecule type" value="Genomic_DNA"/>
</dbReference>
<evidence type="ECO:0000313" key="1">
    <source>
        <dbReference type="EMBL" id="RAW32727.1"/>
    </source>
</evidence>
<accession>A0A329S796</accession>
<name>A0A329S796_9STRA</name>
<organism evidence="1 2">
    <name type="scientific">Phytophthora cactorum</name>
    <dbReference type="NCBI Taxonomy" id="29920"/>
    <lineage>
        <taxon>Eukaryota</taxon>
        <taxon>Sar</taxon>
        <taxon>Stramenopiles</taxon>
        <taxon>Oomycota</taxon>
        <taxon>Peronosporomycetes</taxon>
        <taxon>Peronosporales</taxon>
        <taxon>Peronosporaceae</taxon>
        <taxon>Phytophthora</taxon>
    </lineage>
</organism>
<proteinExistence type="predicted"/>
<keyword evidence="2" id="KW-1185">Reference proteome</keyword>
<sequence length="84" mass="9235">MPPSPARKGLLRQIIKPEFDQVSDRSTAEWKINDLKTLGVIVIEIGDGAHCLVFPEDGEEAICPESDEFEAGQKPTVTSLKVIE</sequence>